<protein>
    <submittedName>
        <fullName evidence="2">Uncharacterized protein</fullName>
    </submittedName>
</protein>
<dbReference type="EMBL" id="VFQX01000023">
    <property type="protein sequence ID" value="KAF0979722.1"/>
    <property type="molecule type" value="Genomic_DNA"/>
</dbReference>
<proteinExistence type="predicted"/>
<organism evidence="2 3">
    <name type="scientific">Naegleria fowleri</name>
    <name type="common">Brain eating amoeba</name>
    <dbReference type="NCBI Taxonomy" id="5763"/>
    <lineage>
        <taxon>Eukaryota</taxon>
        <taxon>Discoba</taxon>
        <taxon>Heterolobosea</taxon>
        <taxon>Tetramitia</taxon>
        <taxon>Eutetramitia</taxon>
        <taxon>Vahlkampfiidae</taxon>
        <taxon>Naegleria</taxon>
    </lineage>
</organism>
<dbReference type="VEuPathDB" id="AmoebaDB:NF0080670"/>
<feature type="compositionally biased region" description="Polar residues" evidence="1">
    <location>
        <begin position="142"/>
        <end position="152"/>
    </location>
</feature>
<dbReference type="OrthoDB" id="10393143at2759"/>
<dbReference type="Proteomes" id="UP000444721">
    <property type="component" value="Unassembled WGS sequence"/>
</dbReference>
<evidence type="ECO:0000313" key="3">
    <source>
        <dbReference type="Proteomes" id="UP000444721"/>
    </source>
</evidence>
<feature type="compositionally biased region" description="Basic and acidic residues" evidence="1">
    <location>
        <begin position="193"/>
        <end position="213"/>
    </location>
</feature>
<dbReference type="AlphaFoldDB" id="A0A6A5BYN7"/>
<feature type="compositionally biased region" description="Low complexity" evidence="1">
    <location>
        <begin position="216"/>
        <end position="225"/>
    </location>
</feature>
<feature type="compositionally biased region" description="Basic residues" evidence="1">
    <location>
        <begin position="177"/>
        <end position="187"/>
    </location>
</feature>
<accession>A0A6A5BYN7</accession>
<dbReference type="VEuPathDB" id="AmoebaDB:FDP41_001390"/>
<dbReference type="RefSeq" id="XP_044564435.1">
    <property type="nucleotide sequence ID" value="XM_044704469.1"/>
</dbReference>
<keyword evidence="3" id="KW-1185">Reference proteome</keyword>
<feature type="compositionally biased region" description="Basic and acidic residues" evidence="1">
    <location>
        <begin position="154"/>
        <end position="163"/>
    </location>
</feature>
<name>A0A6A5BYN7_NAEFO</name>
<sequence>MIHNNTNEENVLSSSSFSSSSFMDREWSLIHYDQASQESLMFNIVKVTFLISSRTDPVVDFVPFKLYSSLKYKFSMEVEAESVNVQTTTKKFSSALLSDEDDQQTTMKSLLNTNGQSYGTKETTLPQKLLADIDIVNSQDGTSLLHTSNNNTGKKKEILKGETHLSLQSTREERKPIIAKRKYRRSTTSKQHNGKDNDNMTHEDDYSSTHSEDSLDSQSSSQQRTTDNHHTPQPARTLLTCNTKFQFSDVAYHHQKENVCMRVSLYTPEAYSQGKQKPLIVMVSAPFQVYGRRTTEQRDEEVTKKRLYMEQAKDVDPYETFLSKKLKLTMSDDEKLRLYEKQLASLMETLRTLPNEEQQLAFMQAFRCLVDGCDQPECLDATTTSLEYMQEHEGDEVTASNFSTHEAPTMEPLTEDPLYAEFWLCDPNSSSFHSSVQCDTTQELSSTSNAITSPSNIYSCEELSCSHEDPYSPLLKKDQFDDFDISRYSEMDSLNFFDSDTSEGSDSQSNSLDPSLDLLSSF</sequence>
<feature type="compositionally biased region" description="Low complexity" evidence="1">
    <location>
        <begin position="505"/>
        <end position="522"/>
    </location>
</feature>
<reference evidence="2 3" key="1">
    <citation type="journal article" date="2019" name="Sci. Rep.">
        <title>Nanopore sequencing improves the draft genome of the human pathogenic amoeba Naegleria fowleri.</title>
        <authorList>
            <person name="Liechti N."/>
            <person name="Schurch N."/>
            <person name="Bruggmann R."/>
            <person name="Wittwer M."/>
        </authorList>
    </citation>
    <scope>NUCLEOTIDE SEQUENCE [LARGE SCALE GENOMIC DNA]</scope>
    <source>
        <strain evidence="2 3">ATCC 30894</strain>
    </source>
</reference>
<feature type="region of interest" description="Disordered" evidence="1">
    <location>
        <begin position="142"/>
        <end position="235"/>
    </location>
</feature>
<evidence type="ECO:0000313" key="2">
    <source>
        <dbReference type="EMBL" id="KAF0979722.1"/>
    </source>
</evidence>
<dbReference type="VEuPathDB" id="AmoebaDB:NfTy_029660"/>
<dbReference type="GeneID" id="68108608"/>
<gene>
    <name evidence="2" type="ORF">FDP41_001390</name>
</gene>
<evidence type="ECO:0000256" key="1">
    <source>
        <dbReference type="SAM" id="MobiDB-lite"/>
    </source>
</evidence>
<feature type="region of interest" description="Disordered" evidence="1">
    <location>
        <begin position="499"/>
        <end position="522"/>
    </location>
</feature>
<comment type="caution">
    <text evidence="2">The sequence shown here is derived from an EMBL/GenBank/DDBJ whole genome shotgun (WGS) entry which is preliminary data.</text>
</comment>